<feature type="compositionally biased region" description="Pro residues" evidence="5">
    <location>
        <begin position="792"/>
        <end position="807"/>
    </location>
</feature>
<feature type="compositionally biased region" description="Pro residues" evidence="5">
    <location>
        <begin position="938"/>
        <end position="947"/>
    </location>
</feature>
<feature type="region of interest" description="Disordered" evidence="5">
    <location>
        <begin position="402"/>
        <end position="490"/>
    </location>
</feature>
<evidence type="ECO:0000256" key="5">
    <source>
        <dbReference type="SAM" id="MobiDB-lite"/>
    </source>
</evidence>
<feature type="repeat" description="RPEL" evidence="4">
    <location>
        <begin position="1120"/>
        <end position="1145"/>
    </location>
</feature>
<dbReference type="PANTHER" id="PTHR12751:SF18">
    <property type="entry name" value="PHOSPHATASE AND ACTIN REGULATOR 1"/>
    <property type="match status" value="1"/>
</dbReference>
<keyword evidence="2" id="KW-0677">Repeat</keyword>
<feature type="region of interest" description="Disordered" evidence="5">
    <location>
        <begin position="331"/>
        <end position="384"/>
    </location>
</feature>
<dbReference type="Gene3D" id="6.10.140.2130">
    <property type="match status" value="1"/>
</dbReference>
<feature type="compositionally biased region" description="Low complexity" evidence="5">
    <location>
        <begin position="898"/>
        <end position="926"/>
    </location>
</feature>
<dbReference type="SMART" id="SM00707">
    <property type="entry name" value="RPEL"/>
    <property type="match status" value="4"/>
</dbReference>
<feature type="region of interest" description="Disordered" evidence="5">
    <location>
        <begin position="11"/>
        <end position="104"/>
    </location>
</feature>
<evidence type="ECO:0000256" key="2">
    <source>
        <dbReference type="ARBA" id="ARBA00022737"/>
    </source>
</evidence>
<dbReference type="Gene3D" id="6.10.140.1750">
    <property type="match status" value="1"/>
</dbReference>
<sequence length="1238" mass="129267">MSLKVTGVYFSASSAGPGPGKMKATIRAARHHPPPPSSLAPQPIHYVHHQQQQQLPSAGGRNASNGNNMSGSPAGNDQQPPVKSNKSGNRIISNNHHYSNHHHSHLHSQSLDYLHLNFEEKRQIIASSLSLVDFLHHPPAKIKGRHSHSNGTHVGGGVGGVTGIGSGQTLPAPITSWNNLPLERSKSKFASLSRLFKPWKWRVRRKSDKLESVSQTLERKMSMRAHRDELIQKGILLPDLANATSPTNASNTLSTIAESKRDKDRTKEENHSSSSDSGYQPYSGAGSTITTASSNEAASSRCSQSSSALEQCQPSDQSLPANAIASMSCVPSATSTTSSTSSSSEQRPLSLHVTSSVSNALPSASNSSPKTTSSSSYAWNKRTGGTGLVGAAKARGWLRSYHHPSPSSAASADAVDSNASSSAPPSPSHVSADQAVCSAASALSGSTTGNHSNSGSHSSNSQTMTTSTTSTSGVVSGSTSGHGAPSSSSASSACITQSFAASLNAALASGPLVPGTHGHHSHSQSYDSSSSSSPPPLPSSSSTSTSTSTSTTTTTNTLPLAAATAAGSGSNRPNSFPAGMAPGHGLLSALVGHSSSAGTPPTQLRQTTTQIMFGSSSSASSASATASAVTATAATTTTTSSSSSSASFPTSVGGPSTTSAVTMSMSSAYSQVVSSIAQRNSQAQHQQGSGSPSVMSKLPGRAATLAVNSVATASPTTTTTSANAASAVTTVTTSTTITVGSHPANRSPVNAMAVQPAATSSAESSQSAGHHGVQATMTDLLEPPIGVTEIGPIPPPPMFSSPSPMLPPRGAHHPAPPPTHGIHLTHLAPPAVAASSPNMLTGVSHDLSDLQDDDVPEESVDDSDSERGIPPAANWVRAQGPKEPSLHAKPLKSALKKPSASGSSVSNSPSTPSTPTGGTPTQDTSPHGGRGVAWQQDQPPPPPPPASTRPLRFGISLGGGSSNSNGNSTSNNGAVNGGTAHDHNHNMQLKADNNNRDPSAAGGHAVGHHHHNPAASHHHHHPPPPPPPAKGQRPTYLPVPVTAPVQCDYDSDESDGPILYRDDEEENMSEEAKLNARIARKDSLALKLAMRPDRQELIERGILHAQTERERHMQRETIGARLTRRLSLRPTQEELEERNILKRTSPAEEKKEREEKKMTLFRKLSFRPTVEELKARKIIRFNDYVEVADAQDYDRRADRPWTRLTPQEKAAIRKELNDFKSTEMMVHVDSLYMIRFHK</sequence>
<feature type="region of interest" description="Disordered" evidence="5">
    <location>
        <begin position="677"/>
        <end position="697"/>
    </location>
</feature>
<feature type="compositionally biased region" description="Basic and acidic residues" evidence="5">
    <location>
        <begin position="258"/>
        <end position="271"/>
    </location>
</feature>
<dbReference type="EMBL" id="GDIQ01042550">
    <property type="protein sequence ID" value="JAN52187.1"/>
    <property type="molecule type" value="Transcribed_RNA"/>
</dbReference>
<feature type="region of interest" description="Disordered" evidence="5">
    <location>
        <begin position="241"/>
        <end position="302"/>
    </location>
</feature>
<proteinExistence type="inferred from homology"/>
<accession>A0A0P5PBN7</accession>
<feature type="region of interest" description="Disordered" evidence="5">
    <location>
        <begin position="789"/>
        <end position="1056"/>
    </location>
</feature>
<feature type="region of interest" description="Disordered" evidence="5">
    <location>
        <begin position="738"/>
        <end position="773"/>
    </location>
</feature>
<keyword evidence="3" id="KW-0009">Actin-binding</keyword>
<dbReference type="EMBL" id="GDIQ01049749">
    <property type="protein sequence ID" value="JAN44988.1"/>
    <property type="molecule type" value="Transcribed_RNA"/>
</dbReference>
<dbReference type="EMBL" id="GDIQ01080185">
    <property type="protein sequence ID" value="JAN14552.1"/>
    <property type="molecule type" value="Transcribed_RNA"/>
</dbReference>
<feature type="compositionally biased region" description="Polar residues" evidence="5">
    <location>
        <begin position="242"/>
        <end position="257"/>
    </location>
</feature>
<organism evidence="6">
    <name type="scientific">Daphnia magna</name>
    <dbReference type="NCBI Taxonomy" id="35525"/>
    <lineage>
        <taxon>Eukaryota</taxon>
        <taxon>Metazoa</taxon>
        <taxon>Ecdysozoa</taxon>
        <taxon>Arthropoda</taxon>
        <taxon>Crustacea</taxon>
        <taxon>Branchiopoda</taxon>
        <taxon>Diplostraca</taxon>
        <taxon>Cladocera</taxon>
        <taxon>Anomopoda</taxon>
        <taxon>Daphniidae</taxon>
        <taxon>Daphnia</taxon>
    </lineage>
</organism>
<evidence type="ECO:0000256" key="3">
    <source>
        <dbReference type="ARBA" id="ARBA00023203"/>
    </source>
</evidence>
<evidence type="ECO:0000256" key="4">
    <source>
        <dbReference type="PROSITE-ProRule" id="PRU00401"/>
    </source>
</evidence>
<feature type="compositionally biased region" description="Low complexity" evidence="5">
    <location>
        <begin position="962"/>
        <end position="978"/>
    </location>
</feature>
<feature type="compositionally biased region" description="Low complexity" evidence="5">
    <location>
        <begin position="403"/>
        <end position="490"/>
    </location>
</feature>
<feature type="compositionally biased region" description="Low complexity" evidence="5">
    <location>
        <begin position="57"/>
        <end position="76"/>
    </location>
</feature>
<dbReference type="AlphaFoldDB" id="A0A0P5PBN7"/>
<feature type="repeat" description="RPEL" evidence="4">
    <location>
        <begin position="215"/>
        <end position="240"/>
    </location>
</feature>
<feature type="compositionally biased region" description="Low complexity" evidence="5">
    <location>
        <begin position="272"/>
        <end position="302"/>
    </location>
</feature>
<evidence type="ECO:0000313" key="6">
    <source>
        <dbReference type="EMBL" id="JAN14552.1"/>
    </source>
</evidence>
<protein>
    <submittedName>
        <fullName evidence="6">Putative Phosphatase and actin regulator</fullName>
    </submittedName>
</protein>
<feature type="region of interest" description="Disordered" evidence="5">
    <location>
        <begin position="512"/>
        <end position="559"/>
    </location>
</feature>
<feature type="compositionally biased region" description="Low complexity" evidence="5">
    <location>
        <begin position="332"/>
        <end position="344"/>
    </location>
</feature>
<feature type="compositionally biased region" description="Polar residues" evidence="5">
    <location>
        <begin position="679"/>
        <end position="694"/>
    </location>
</feature>
<feature type="repeat" description="RPEL" evidence="4">
    <location>
        <begin position="1082"/>
        <end position="1107"/>
    </location>
</feature>
<evidence type="ECO:0000256" key="1">
    <source>
        <dbReference type="ARBA" id="ARBA00009795"/>
    </source>
</evidence>
<feature type="compositionally biased region" description="Polar residues" evidence="5">
    <location>
        <begin position="77"/>
        <end position="92"/>
    </location>
</feature>
<feature type="compositionally biased region" description="Low complexity" evidence="5">
    <location>
        <begin position="757"/>
        <end position="768"/>
    </location>
</feature>
<feature type="compositionally biased region" description="Low complexity" evidence="5">
    <location>
        <begin position="355"/>
        <end position="376"/>
    </location>
</feature>
<feature type="compositionally biased region" description="Acidic residues" evidence="5">
    <location>
        <begin position="849"/>
        <end position="864"/>
    </location>
</feature>
<dbReference type="OrthoDB" id="5563016at2759"/>
<dbReference type="PANTHER" id="PTHR12751">
    <property type="entry name" value="PHOSPHATASE AND ACTIN REGULATOR PHACTR"/>
    <property type="match status" value="1"/>
</dbReference>
<dbReference type="InterPro" id="IPR004018">
    <property type="entry name" value="RPEL_repeat"/>
</dbReference>
<dbReference type="Pfam" id="PF02755">
    <property type="entry name" value="RPEL"/>
    <property type="match status" value="4"/>
</dbReference>
<comment type="similarity">
    <text evidence="1">Belongs to the phosphatase and actin regulator family.</text>
</comment>
<dbReference type="EMBL" id="GDIQ01098729">
    <property type="protein sequence ID" value="JAL52997.1"/>
    <property type="molecule type" value="Transcribed_RNA"/>
</dbReference>
<dbReference type="PROSITE" id="PS51073">
    <property type="entry name" value="RPEL"/>
    <property type="match status" value="3"/>
</dbReference>
<feature type="compositionally biased region" description="Basic residues" evidence="5">
    <location>
        <begin position="1006"/>
        <end position="1022"/>
    </location>
</feature>
<dbReference type="EMBL" id="GDIQ01030755">
    <property type="protein sequence ID" value="JAN63982.1"/>
    <property type="molecule type" value="Transcribed_RNA"/>
</dbReference>
<reference evidence="6" key="1">
    <citation type="submission" date="2015-10" db="EMBL/GenBank/DDBJ databases">
        <title>EvidentialGene: Evidence-directed Construction of Complete mRNA Transcriptomes without Genomes.</title>
        <authorList>
            <person name="Gilbert D.G."/>
        </authorList>
    </citation>
    <scope>NUCLEOTIDE SEQUENCE</scope>
</reference>
<name>A0A0P5PBN7_9CRUS</name>
<dbReference type="GO" id="GO:0030036">
    <property type="term" value="P:actin cytoskeleton organization"/>
    <property type="evidence" value="ECO:0007669"/>
    <property type="project" value="TreeGrafter"/>
</dbReference>
<dbReference type="GO" id="GO:0003779">
    <property type="term" value="F:actin binding"/>
    <property type="evidence" value="ECO:0007669"/>
    <property type="project" value="UniProtKB-KW"/>
</dbReference>
<feature type="compositionally biased region" description="Low complexity" evidence="5">
    <location>
        <begin position="636"/>
        <end position="647"/>
    </location>
</feature>
<feature type="region of interest" description="Disordered" evidence="5">
    <location>
        <begin position="636"/>
        <end position="658"/>
    </location>
</feature>
<feature type="compositionally biased region" description="Low complexity" evidence="5">
    <location>
        <begin position="539"/>
        <end position="559"/>
    </location>
</feature>